<dbReference type="Proteomes" id="UP000005226">
    <property type="component" value="Chromosome 8"/>
</dbReference>
<dbReference type="GO" id="GO:0005737">
    <property type="term" value="C:cytoplasm"/>
    <property type="evidence" value="ECO:0007669"/>
    <property type="project" value="UniProtKB-SubCell"/>
</dbReference>
<dbReference type="InterPro" id="IPR018247">
    <property type="entry name" value="EF_Hand_1_Ca_BS"/>
</dbReference>
<dbReference type="PANTHER" id="PTHR46735">
    <property type="entry name" value="CALPAIN, SMALL SUBUNIT 1 A-RELATED"/>
    <property type="match status" value="1"/>
</dbReference>
<feature type="region of interest" description="Disordered" evidence="8">
    <location>
        <begin position="19"/>
        <end position="56"/>
    </location>
</feature>
<evidence type="ECO:0000256" key="6">
    <source>
        <dbReference type="ARBA" id="ARBA00022837"/>
    </source>
</evidence>
<sequence>MAYPGYGGYGGPMPGGPMPGGPTPGMPGMPGMPPQGMPGGPMGGPMPGPMGGPMGGAPPQGGYGSYGGYPGAYGTAAPAANDPMWGYFTAIAGQDGEVDAEELQRCLTQSGFTGSYTPFSLETCRIMIAMLDRDHTGKMGFNEFKELFAALNGWKQNFMMFDQDRSGTVEPHEMSQAINSMGYRVSPPALNVIIKRYNRGGRIYFDDYVACCVKLRSLTENFRRRDTMQQGSVNFQYDDVRAAVFLLALPALPHGFRSKHLKVFSEIGPLDLHMEAHMRLNCTKLFWFCFFKLTSLCLDSSSSAQWRSECRQIPPQGQAANPNPPEGGERPCCRTAK</sequence>
<gene>
    <name evidence="10" type="primary">gca</name>
</gene>
<evidence type="ECO:0000259" key="9">
    <source>
        <dbReference type="PROSITE" id="PS50222"/>
    </source>
</evidence>
<evidence type="ECO:0000256" key="7">
    <source>
        <dbReference type="ARBA" id="ARBA00023136"/>
    </source>
</evidence>
<dbReference type="Gene3D" id="6.10.140.900">
    <property type="match status" value="1"/>
</dbReference>
<evidence type="ECO:0000256" key="2">
    <source>
        <dbReference type="ARBA" id="ARBA00004496"/>
    </source>
</evidence>
<dbReference type="PROSITE" id="PS00018">
    <property type="entry name" value="EF_HAND_1"/>
    <property type="match status" value="2"/>
</dbReference>
<keyword evidence="7" id="KW-0472">Membrane</keyword>
<keyword evidence="5" id="KW-0677">Repeat</keyword>
<comment type="subcellular location">
    <subcellularLocation>
        <location evidence="2">Cytoplasm</location>
    </subcellularLocation>
    <subcellularLocation>
        <location evidence="1">Endomembrane system</location>
    </subcellularLocation>
</comment>
<dbReference type="SUPFAM" id="SSF47473">
    <property type="entry name" value="EF-hand"/>
    <property type="match status" value="1"/>
</dbReference>
<name>H2TGU4_TAKRU</name>
<feature type="region of interest" description="Disordered" evidence="8">
    <location>
        <begin position="313"/>
        <end position="337"/>
    </location>
</feature>
<evidence type="ECO:0000256" key="1">
    <source>
        <dbReference type="ARBA" id="ARBA00004308"/>
    </source>
</evidence>
<dbReference type="GO" id="GO:0012505">
    <property type="term" value="C:endomembrane system"/>
    <property type="evidence" value="ECO:0007669"/>
    <property type="project" value="UniProtKB-SubCell"/>
</dbReference>
<accession>H2TGU4</accession>
<dbReference type="InterPro" id="IPR011992">
    <property type="entry name" value="EF-hand-dom_pair"/>
</dbReference>
<evidence type="ECO:0000256" key="3">
    <source>
        <dbReference type="ARBA" id="ARBA00022490"/>
    </source>
</evidence>
<feature type="compositionally biased region" description="Basic and acidic residues" evidence="8">
    <location>
        <begin position="327"/>
        <end position="337"/>
    </location>
</feature>
<dbReference type="AlphaFoldDB" id="H2TGU4"/>
<proteinExistence type="predicted"/>
<organism evidence="10 11">
    <name type="scientific">Takifugu rubripes</name>
    <name type="common">Japanese pufferfish</name>
    <name type="synonym">Fugu rubripes</name>
    <dbReference type="NCBI Taxonomy" id="31033"/>
    <lineage>
        <taxon>Eukaryota</taxon>
        <taxon>Metazoa</taxon>
        <taxon>Chordata</taxon>
        <taxon>Craniata</taxon>
        <taxon>Vertebrata</taxon>
        <taxon>Euteleostomi</taxon>
        <taxon>Actinopterygii</taxon>
        <taxon>Neopterygii</taxon>
        <taxon>Teleostei</taxon>
        <taxon>Neoteleostei</taxon>
        <taxon>Acanthomorphata</taxon>
        <taxon>Eupercaria</taxon>
        <taxon>Tetraodontiformes</taxon>
        <taxon>Tetradontoidea</taxon>
        <taxon>Tetraodontidae</taxon>
        <taxon>Takifugu</taxon>
    </lineage>
</organism>
<keyword evidence="4" id="KW-0479">Metal-binding</keyword>
<feature type="compositionally biased region" description="Pro residues" evidence="8">
    <location>
        <begin position="19"/>
        <end position="36"/>
    </location>
</feature>
<dbReference type="Pfam" id="PF13833">
    <property type="entry name" value="EF-hand_8"/>
    <property type="match status" value="1"/>
</dbReference>
<dbReference type="OMA" id="NGAYSPF"/>
<dbReference type="InterPro" id="IPR002048">
    <property type="entry name" value="EF_hand_dom"/>
</dbReference>
<feature type="domain" description="EF-hand" evidence="9">
    <location>
        <begin position="158"/>
        <end position="184"/>
    </location>
</feature>
<evidence type="ECO:0000256" key="5">
    <source>
        <dbReference type="ARBA" id="ARBA00022737"/>
    </source>
</evidence>
<evidence type="ECO:0000313" key="11">
    <source>
        <dbReference type="Proteomes" id="UP000005226"/>
    </source>
</evidence>
<reference evidence="10" key="2">
    <citation type="submission" date="2025-08" db="UniProtKB">
        <authorList>
            <consortium name="Ensembl"/>
        </authorList>
    </citation>
    <scope>IDENTIFICATION</scope>
</reference>
<dbReference type="STRING" id="31033.ENSTRUP00000023893"/>
<evidence type="ECO:0000256" key="8">
    <source>
        <dbReference type="SAM" id="MobiDB-lite"/>
    </source>
</evidence>
<dbReference type="Ensembl" id="ENSTRUT00000023992.3">
    <property type="protein sequence ID" value="ENSTRUP00000023893.3"/>
    <property type="gene ID" value="ENSTRUG00000009511.3"/>
</dbReference>
<dbReference type="SMART" id="SM00054">
    <property type="entry name" value="EFh"/>
    <property type="match status" value="2"/>
</dbReference>
<dbReference type="Gene3D" id="1.10.238.10">
    <property type="entry name" value="EF-hand"/>
    <property type="match status" value="1"/>
</dbReference>
<evidence type="ECO:0000313" key="10">
    <source>
        <dbReference type="Ensembl" id="ENSTRUP00000023893.3"/>
    </source>
</evidence>
<dbReference type="GeneTree" id="ENSGT00940000153979"/>
<reference evidence="10 11" key="1">
    <citation type="journal article" date="2011" name="Genome Biol. Evol.">
        <title>Integration of the genetic map and genome assembly of fugu facilitates insights into distinct features of genome evolution in teleosts and mammals.</title>
        <authorList>
            <person name="Kai W."/>
            <person name="Kikuchi K."/>
            <person name="Tohari S."/>
            <person name="Chew A.K."/>
            <person name="Tay A."/>
            <person name="Fujiwara A."/>
            <person name="Hosoya S."/>
            <person name="Suetake H."/>
            <person name="Naruse K."/>
            <person name="Brenner S."/>
            <person name="Suzuki Y."/>
            <person name="Venkatesh B."/>
        </authorList>
    </citation>
    <scope>NUCLEOTIDE SEQUENCE [LARGE SCALE GENOMIC DNA]</scope>
</reference>
<keyword evidence="11" id="KW-1185">Reference proteome</keyword>
<dbReference type="PROSITE" id="PS50222">
    <property type="entry name" value="EF_HAND_2"/>
    <property type="match status" value="2"/>
</dbReference>
<dbReference type="GO" id="GO:0005509">
    <property type="term" value="F:calcium ion binding"/>
    <property type="evidence" value="ECO:0007669"/>
    <property type="project" value="InterPro"/>
</dbReference>
<evidence type="ECO:0000256" key="4">
    <source>
        <dbReference type="ARBA" id="ARBA00022723"/>
    </source>
</evidence>
<protein>
    <submittedName>
        <fullName evidence="10">Grancalcin</fullName>
    </submittedName>
</protein>
<keyword evidence="3" id="KW-0963">Cytoplasm</keyword>
<dbReference type="PANTHER" id="PTHR46735:SF5">
    <property type="entry name" value="GRANCALCIN"/>
    <property type="match status" value="1"/>
</dbReference>
<dbReference type="InParanoid" id="H2TGU4"/>
<keyword evidence="6" id="KW-0106">Calcium</keyword>
<reference evidence="10" key="3">
    <citation type="submission" date="2025-09" db="UniProtKB">
        <authorList>
            <consortium name="Ensembl"/>
        </authorList>
    </citation>
    <scope>IDENTIFICATION</scope>
</reference>
<feature type="domain" description="EF-hand" evidence="9">
    <location>
        <begin position="119"/>
        <end position="154"/>
    </location>
</feature>